<keyword evidence="2" id="KW-1185">Reference proteome</keyword>
<accession>A0AC61NJI9</accession>
<proteinExistence type="predicted"/>
<organism evidence="1 2">
    <name type="scientific">Halosquirtibacter laminarini</name>
    <dbReference type="NCBI Taxonomy" id="3374600"/>
    <lineage>
        <taxon>Bacteria</taxon>
        <taxon>Pseudomonadati</taxon>
        <taxon>Bacteroidota</taxon>
        <taxon>Bacteroidia</taxon>
        <taxon>Marinilabiliales</taxon>
        <taxon>Prolixibacteraceae</taxon>
        <taxon>Halosquirtibacter</taxon>
    </lineage>
</organism>
<dbReference type="EMBL" id="CP081303">
    <property type="protein sequence ID" value="QZE15698.1"/>
    <property type="molecule type" value="Genomic_DNA"/>
</dbReference>
<reference evidence="1" key="1">
    <citation type="submission" date="2021-08" db="EMBL/GenBank/DDBJ databases">
        <title>Novel anaerobic bacterium isolated from sea squirt in East Sea, Republic of Korea.</title>
        <authorList>
            <person name="Nguyen T.H."/>
            <person name="Li Z."/>
            <person name="Lee Y.-J."/>
            <person name="Ko J."/>
            <person name="Kim S.-G."/>
        </authorList>
    </citation>
    <scope>NUCLEOTIDE SEQUENCE</scope>
    <source>
        <strain evidence="1">KCTC 25031</strain>
    </source>
</reference>
<evidence type="ECO:0000313" key="2">
    <source>
        <dbReference type="Proteomes" id="UP000826212"/>
    </source>
</evidence>
<evidence type="ECO:0000313" key="1">
    <source>
        <dbReference type="EMBL" id="QZE15698.1"/>
    </source>
</evidence>
<name>A0AC61NJI9_9BACT</name>
<sequence length="121" mass="13156">MRKKIALPIDEQGVLFVHFGHAPFFCFYEVENGIVVNKEKIVAPEHKPGYLPVWMGSHDVNVVITSGLGAKAKTLFNDKGIEVVTGVEVASAEEIIGLYLNENLIANGNGCTHKAGHTCDH</sequence>
<dbReference type="Proteomes" id="UP000826212">
    <property type="component" value="Chromosome"/>
</dbReference>
<gene>
    <name evidence="1" type="ORF">K4L44_07655</name>
</gene>
<protein>
    <submittedName>
        <fullName evidence="1">NifB/NifX family molybdenum-iron cluster-binding protein</fullName>
    </submittedName>
</protein>